<keyword evidence="2" id="KW-0238">DNA-binding</keyword>
<dbReference type="Pfam" id="PF01497">
    <property type="entry name" value="Peripla_BP_2"/>
    <property type="match status" value="1"/>
</dbReference>
<organism evidence="6 7">
    <name type="scientific">Paenibacillus cucumis</name>
    <name type="common">ex Kampfer et al. 2016</name>
    <dbReference type="NCBI Taxonomy" id="1776858"/>
    <lineage>
        <taxon>Bacteria</taxon>
        <taxon>Bacillati</taxon>
        <taxon>Bacillota</taxon>
        <taxon>Bacilli</taxon>
        <taxon>Bacillales</taxon>
        <taxon>Paenibacillaceae</taxon>
        <taxon>Paenibacillus</taxon>
    </lineage>
</organism>
<evidence type="ECO:0000256" key="2">
    <source>
        <dbReference type="ARBA" id="ARBA00023125"/>
    </source>
</evidence>
<keyword evidence="1" id="KW-0805">Transcription regulation</keyword>
<accession>A0ABS7KR92</accession>
<evidence type="ECO:0000256" key="1">
    <source>
        <dbReference type="ARBA" id="ARBA00023015"/>
    </source>
</evidence>
<dbReference type="InterPro" id="IPR018062">
    <property type="entry name" value="HTH_AraC-typ_CS"/>
</dbReference>
<dbReference type="Gene3D" id="3.40.50.1980">
    <property type="entry name" value="Nitrogenase molybdenum iron protein domain"/>
    <property type="match status" value="2"/>
</dbReference>
<evidence type="ECO:0000313" key="7">
    <source>
        <dbReference type="Proteomes" id="UP000706031"/>
    </source>
</evidence>
<dbReference type="RefSeq" id="WP_221791221.1">
    <property type="nucleotide sequence ID" value="NZ_JACLIC010000048.1"/>
</dbReference>
<evidence type="ECO:0000313" key="6">
    <source>
        <dbReference type="EMBL" id="MBY0206688.1"/>
    </source>
</evidence>
<dbReference type="SUPFAM" id="SSF46689">
    <property type="entry name" value="Homeodomain-like"/>
    <property type="match status" value="2"/>
</dbReference>
<dbReference type="PROSITE" id="PS00041">
    <property type="entry name" value="HTH_ARAC_FAMILY_1"/>
    <property type="match status" value="1"/>
</dbReference>
<reference evidence="6 7" key="1">
    <citation type="submission" date="2020-08" db="EMBL/GenBank/DDBJ databases">
        <title>Fungal Genomes of the International Space Station.</title>
        <authorList>
            <person name="Seuylemezian A."/>
            <person name="Singh N.K."/>
            <person name="Wood J."/>
            <person name="Venkateswaran K."/>
        </authorList>
    </citation>
    <scope>NUCLEOTIDE SEQUENCE [LARGE SCALE GENOMIC DNA]</scope>
    <source>
        <strain evidence="6 7">S/N-304-OC-R4</strain>
    </source>
</reference>
<evidence type="ECO:0000259" key="5">
    <source>
        <dbReference type="PROSITE" id="PS50983"/>
    </source>
</evidence>
<evidence type="ECO:0000259" key="4">
    <source>
        <dbReference type="PROSITE" id="PS01124"/>
    </source>
</evidence>
<keyword evidence="7" id="KW-1185">Reference proteome</keyword>
<dbReference type="Proteomes" id="UP000706031">
    <property type="component" value="Unassembled WGS sequence"/>
</dbReference>
<dbReference type="PANTHER" id="PTHR43280:SF2">
    <property type="entry name" value="HTH-TYPE TRANSCRIPTIONAL REGULATOR EXSA"/>
    <property type="match status" value="1"/>
</dbReference>
<keyword evidence="3" id="KW-0804">Transcription</keyword>
<feature type="domain" description="HTH araC/xylS-type" evidence="4">
    <location>
        <begin position="101"/>
        <end position="199"/>
    </location>
</feature>
<dbReference type="SUPFAM" id="SSF53807">
    <property type="entry name" value="Helical backbone' metal receptor"/>
    <property type="match status" value="1"/>
</dbReference>
<sequence length="461" mass="54189">MNSMFEDSCSGKLMPIQNNLEKQAINREISLVTDNMISVIEFTYTPWSACVECIEQLYRQQHVTVVHDVWDVQIQFQQWFRDVIRQNDPELQPNHDRTSLQQSVQYIESHYNQILTVDELASRAGLSRTSYTRHFKRLTGQLPLDYVNRVRLERSKQLLQITDDRLHDIASHVGFNNEYYFSRRFKQYSGVSPGVYRRHHRQEVRVFAPYLEDFLLALGVKPILQGSHRAWGKQRYLQLDDVPEFDVSQRDAKFQAEHIPEFIMLDMGYKTWNLDRFEQVAPVYYVHQEGEDWRAILKSAADVLGRNNRVQDVIESYEDKAMEAKRLLQGRMRKESVAFLRVSASGITLYGDQSGYVGPVIYRDLGLNPHEYVTQWTQHERRVDIGLEQLSQLRADHLLITFDTRDSLSFGEERQLLDRTEWRQLPAVKSGNVYEVDFLTWMNYGVISHGKKIDDILRFIG</sequence>
<proteinExistence type="predicted"/>
<dbReference type="PANTHER" id="PTHR43280">
    <property type="entry name" value="ARAC-FAMILY TRANSCRIPTIONAL REGULATOR"/>
    <property type="match status" value="1"/>
</dbReference>
<dbReference type="InterPro" id="IPR020449">
    <property type="entry name" value="Tscrpt_reg_AraC-type_HTH"/>
</dbReference>
<dbReference type="InterPro" id="IPR002491">
    <property type="entry name" value="ABC_transptr_periplasmic_BD"/>
</dbReference>
<dbReference type="Gene3D" id="1.10.10.60">
    <property type="entry name" value="Homeodomain-like"/>
    <property type="match status" value="2"/>
</dbReference>
<dbReference type="InterPro" id="IPR018060">
    <property type="entry name" value="HTH_AraC"/>
</dbReference>
<comment type="caution">
    <text evidence="6">The sequence shown here is derived from an EMBL/GenBank/DDBJ whole genome shotgun (WGS) entry which is preliminary data.</text>
</comment>
<gene>
    <name evidence="6" type="ORF">H7T88_26045</name>
</gene>
<evidence type="ECO:0000256" key="3">
    <source>
        <dbReference type="ARBA" id="ARBA00023163"/>
    </source>
</evidence>
<feature type="domain" description="Fe/B12 periplasmic-binding" evidence="5">
    <location>
        <begin position="203"/>
        <end position="461"/>
    </location>
</feature>
<dbReference type="InterPro" id="IPR009057">
    <property type="entry name" value="Homeodomain-like_sf"/>
</dbReference>
<dbReference type="SMART" id="SM00342">
    <property type="entry name" value="HTH_ARAC"/>
    <property type="match status" value="1"/>
</dbReference>
<protein>
    <submittedName>
        <fullName evidence="6">AraC family transcriptional regulator</fullName>
    </submittedName>
</protein>
<dbReference type="PROSITE" id="PS50983">
    <property type="entry name" value="FE_B12_PBP"/>
    <property type="match status" value="1"/>
</dbReference>
<dbReference type="Pfam" id="PF12833">
    <property type="entry name" value="HTH_18"/>
    <property type="match status" value="1"/>
</dbReference>
<dbReference type="PROSITE" id="PS01124">
    <property type="entry name" value="HTH_ARAC_FAMILY_2"/>
    <property type="match status" value="1"/>
</dbReference>
<name>A0ABS7KR92_9BACL</name>
<dbReference type="PRINTS" id="PR00032">
    <property type="entry name" value="HTHARAC"/>
</dbReference>
<dbReference type="EMBL" id="JACLIC010000048">
    <property type="protein sequence ID" value="MBY0206688.1"/>
    <property type="molecule type" value="Genomic_DNA"/>
</dbReference>